<reference evidence="4" key="1">
    <citation type="submission" date="2018-04" db="EMBL/GenBank/DDBJ databases">
        <authorList>
            <person name="Lucker S."/>
            <person name="Sakoula D."/>
        </authorList>
    </citation>
    <scope>NUCLEOTIDE SEQUENCE [LARGE SCALE GENOMIC DNA]</scope>
</reference>
<sequence length="310" mass="33911">MQINKSTGRIILSCSLLLGAPVMSSCSLFSPAERIVYDQQGIRIGLEPDPTLSRSAPLTLNRHPAELSVTELEALLRVIQVSGWSGTLVGILSTPQPIPLFTPKELAMVSGKLVAAFRQATPTERIFFSLPKPDVAYSEDRTVGALFMRGRYLHVVVQDHAAFIQADTGGGELKDLRDTKGMKLSVAGPAQAAMVPDLEEPQWAPFETVHLSLNIKDVLAHLTAPLPARTIRSGAELPPAALQKTGSAAAPSDELQLQIRELTSSNLELRSRLDDQKKKMEELNAQMERLRLELDQTKSKKQPSRTRPTP</sequence>
<dbReference type="InParanoid" id="A0A330L5I2"/>
<evidence type="ECO:0000256" key="1">
    <source>
        <dbReference type="SAM" id="MobiDB-lite"/>
    </source>
</evidence>
<dbReference type="AlphaFoldDB" id="A0A330L5I2"/>
<name>A0A330L5I2_9BACT</name>
<organism evidence="3 4">
    <name type="scientific">Nitrospira lenta</name>
    <dbReference type="NCBI Taxonomy" id="1436998"/>
    <lineage>
        <taxon>Bacteria</taxon>
        <taxon>Pseudomonadati</taxon>
        <taxon>Nitrospirota</taxon>
        <taxon>Nitrospiria</taxon>
        <taxon>Nitrospirales</taxon>
        <taxon>Nitrospiraceae</taxon>
        <taxon>Nitrospira</taxon>
    </lineage>
</organism>
<dbReference type="RefSeq" id="WP_121989426.1">
    <property type="nucleotide sequence ID" value="NZ_OUNR01000016.1"/>
</dbReference>
<evidence type="ECO:0000313" key="4">
    <source>
        <dbReference type="Proteomes" id="UP000248168"/>
    </source>
</evidence>
<dbReference type="PROSITE" id="PS51257">
    <property type="entry name" value="PROKAR_LIPOPROTEIN"/>
    <property type="match status" value="1"/>
</dbReference>
<evidence type="ECO:0000256" key="2">
    <source>
        <dbReference type="SAM" id="SignalP"/>
    </source>
</evidence>
<accession>A0A330L5I2</accession>
<dbReference type="Proteomes" id="UP000248168">
    <property type="component" value="Unassembled WGS sequence"/>
</dbReference>
<dbReference type="OrthoDB" id="9787938at2"/>
<feature type="region of interest" description="Disordered" evidence="1">
    <location>
        <begin position="290"/>
        <end position="310"/>
    </location>
</feature>
<gene>
    <name evidence="3" type="ORF">NITLEN_30013</name>
</gene>
<protein>
    <recommendedName>
        <fullName evidence="5">Lipoprotein</fullName>
    </recommendedName>
</protein>
<proteinExistence type="predicted"/>
<feature type="chain" id="PRO_5016268392" description="Lipoprotein" evidence="2">
    <location>
        <begin position="25"/>
        <end position="310"/>
    </location>
</feature>
<feature type="signal peptide" evidence="2">
    <location>
        <begin position="1"/>
        <end position="24"/>
    </location>
</feature>
<evidence type="ECO:0000313" key="3">
    <source>
        <dbReference type="EMBL" id="SPP65099.1"/>
    </source>
</evidence>
<keyword evidence="2" id="KW-0732">Signal</keyword>
<keyword evidence="4" id="KW-1185">Reference proteome</keyword>
<evidence type="ECO:0008006" key="5">
    <source>
        <dbReference type="Google" id="ProtNLM"/>
    </source>
</evidence>
<dbReference type="EMBL" id="OUNR01000016">
    <property type="protein sequence ID" value="SPP65099.1"/>
    <property type="molecule type" value="Genomic_DNA"/>
</dbReference>